<dbReference type="SUPFAM" id="SSF57716">
    <property type="entry name" value="Glucocorticoid receptor-like (DNA-binding domain)"/>
    <property type="match status" value="1"/>
</dbReference>
<dbReference type="PROSITE" id="PS51128">
    <property type="entry name" value="ZF_DKSA_2"/>
    <property type="match status" value="1"/>
</dbReference>
<evidence type="ECO:0000256" key="4">
    <source>
        <dbReference type="PROSITE-ProRule" id="PRU00510"/>
    </source>
</evidence>
<evidence type="ECO:0000256" key="1">
    <source>
        <dbReference type="ARBA" id="ARBA00022723"/>
    </source>
</evidence>
<feature type="region of interest" description="Disordered" evidence="5">
    <location>
        <begin position="26"/>
        <end position="50"/>
    </location>
</feature>
<dbReference type="GO" id="GO:0008270">
    <property type="term" value="F:zinc ion binding"/>
    <property type="evidence" value="ECO:0007669"/>
    <property type="project" value="UniProtKB-KW"/>
</dbReference>
<keyword evidence="3" id="KW-0862">Zinc</keyword>
<sequence length="123" mass="13738">MLNIHQKTLDKIKSYLKRQQKQVESQIKSLEKEDPVLSDGLAESPESGTESWSADVHARFVSMKNELLGLSKRITNSLTSLKKGTYGKCERCGKKIEVARLDALPTASLCLSCSKKTPSRTKR</sequence>
<evidence type="ECO:0000313" key="8">
    <source>
        <dbReference type="Proteomes" id="UP000178017"/>
    </source>
</evidence>
<dbReference type="Proteomes" id="UP000178017">
    <property type="component" value="Unassembled WGS sequence"/>
</dbReference>
<dbReference type="Gene3D" id="1.20.120.910">
    <property type="entry name" value="DksA, coiled-coil domain"/>
    <property type="match status" value="1"/>
</dbReference>
<dbReference type="PANTHER" id="PTHR33823:SF4">
    <property type="entry name" value="GENERAL STRESS PROTEIN 16O"/>
    <property type="match status" value="1"/>
</dbReference>
<evidence type="ECO:0000256" key="5">
    <source>
        <dbReference type="SAM" id="MobiDB-lite"/>
    </source>
</evidence>
<protein>
    <recommendedName>
        <fullName evidence="6">Zinc finger DksA/TraR C4-type domain-containing protein</fullName>
    </recommendedName>
</protein>
<keyword evidence="1" id="KW-0479">Metal-binding</keyword>
<dbReference type="InterPro" id="IPR000962">
    <property type="entry name" value="Znf_DskA_TraR"/>
</dbReference>
<proteinExistence type="predicted"/>
<dbReference type="PROSITE" id="PS01102">
    <property type="entry name" value="ZF_DKSA_1"/>
    <property type="match status" value="1"/>
</dbReference>
<evidence type="ECO:0000256" key="3">
    <source>
        <dbReference type="ARBA" id="ARBA00022833"/>
    </source>
</evidence>
<keyword evidence="2" id="KW-0863">Zinc-finger</keyword>
<comment type="caution">
    <text evidence="7">The sequence shown here is derived from an EMBL/GenBank/DDBJ whole genome shotgun (WGS) entry which is preliminary data.</text>
</comment>
<dbReference type="EMBL" id="MFDO01000009">
    <property type="protein sequence ID" value="OGE65735.1"/>
    <property type="molecule type" value="Genomic_DNA"/>
</dbReference>
<evidence type="ECO:0000313" key="7">
    <source>
        <dbReference type="EMBL" id="OGE65735.1"/>
    </source>
</evidence>
<evidence type="ECO:0000256" key="2">
    <source>
        <dbReference type="ARBA" id="ARBA00022771"/>
    </source>
</evidence>
<dbReference type="AlphaFoldDB" id="A0A1F5MK49"/>
<gene>
    <name evidence="7" type="ORF">A3B49_02670</name>
</gene>
<dbReference type="InterPro" id="IPR020458">
    <property type="entry name" value="Znf_DskA_TraR_CS"/>
</dbReference>
<organism evidence="7 8">
    <name type="scientific">Candidatus Daviesbacteria bacterium RIFCSPLOWO2_01_FULL_40_24</name>
    <dbReference type="NCBI Taxonomy" id="1797787"/>
    <lineage>
        <taxon>Bacteria</taxon>
        <taxon>Candidatus Daviesiibacteriota</taxon>
    </lineage>
</organism>
<name>A0A1F5MK49_9BACT</name>
<evidence type="ECO:0000259" key="6">
    <source>
        <dbReference type="Pfam" id="PF01258"/>
    </source>
</evidence>
<accession>A0A1F5MK49</accession>
<dbReference type="PANTHER" id="PTHR33823">
    <property type="entry name" value="RNA POLYMERASE-BINDING TRANSCRIPTION FACTOR DKSA-RELATED"/>
    <property type="match status" value="1"/>
</dbReference>
<feature type="domain" description="Zinc finger DksA/TraR C4-type" evidence="6">
    <location>
        <begin position="84"/>
        <end position="113"/>
    </location>
</feature>
<dbReference type="Pfam" id="PF01258">
    <property type="entry name" value="zf-dskA_traR"/>
    <property type="match status" value="1"/>
</dbReference>
<feature type="zinc finger region" description="dksA C4-type" evidence="4">
    <location>
        <begin position="89"/>
        <end position="113"/>
    </location>
</feature>
<reference evidence="7 8" key="1">
    <citation type="journal article" date="2016" name="Nat. Commun.">
        <title>Thousands of microbial genomes shed light on interconnected biogeochemical processes in an aquifer system.</title>
        <authorList>
            <person name="Anantharaman K."/>
            <person name="Brown C.T."/>
            <person name="Hug L.A."/>
            <person name="Sharon I."/>
            <person name="Castelle C.J."/>
            <person name="Probst A.J."/>
            <person name="Thomas B.C."/>
            <person name="Singh A."/>
            <person name="Wilkins M.J."/>
            <person name="Karaoz U."/>
            <person name="Brodie E.L."/>
            <person name="Williams K.H."/>
            <person name="Hubbard S.S."/>
            <person name="Banfield J.F."/>
        </authorList>
    </citation>
    <scope>NUCLEOTIDE SEQUENCE [LARGE SCALE GENOMIC DNA]</scope>
</reference>